<dbReference type="RefSeq" id="WP_187074163.1">
    <property type="nucleotide sequence ID" value="NZ_JACORT010000001.1"/>
</dbReference>
<keyword evidence="2" id="KW-1185">Reference proteome</keyword>
<dbReference type="AlphaFoldDB" id="A0A923MNN3"/>
<evidence type="ECO:0000313" key="2">
    <source>
        <dbReference type="Proteomes" id="UP000608513"/>
    </source>
</evidence>
<organism evidence="1 2">
    <name type="scientific">Ramlibacter cellulosilyticus</name>
    <dbReference type="NCBI Taxonomy" id="2764187"/>
    <lineage>
        <taxon>Bacteria</taxon>
        <taxon>Pseudomonadati</taxon>
        <taxon>Pseudomonadota</taxon>
        <taxon>Betaproteobacteria</taxon>
        <taxon>Burkholderiales</taxon>
        <taxon>Comamonadaceae</taxon>
        <taxon>Ramlibacter</taxon>
    </lineage>
</organism>
<accession>A0A923MNN3</accession>
<name>A0A923MNN3_9BURK</name>
<sequence>MSRNHRPELNAILLQLVAELHAYASLVQGLADEWQARQDVVMFGEPGQAMDRMRSLAAAIPPLSVQWVMVMISHTELMHNLWRMTRGEPLDVAAEVGDHLACVEALAVKCRLLLSQGGHVLH</sequence>
<proteinExistence type="predicted"/>
<protein>
    <submittedName>
        <fullName evidence="1">Uncharacterized protein</fullName>
    </submittedName>
</protein>
<dbReference type="EMBL" id="JACORT010000001">
    <property type="protein sequence ID" value="MBC5781399.1"/>
    <property type="molecule type" value="Genomic_DNA"/>
</dbReference>
<comment type="caution">
    <text evidence="1">The sequence shown here is derived from an EMBL/GenBank/DDBJ whole genome shotgun (WGS) entry which is preliminary data.</text>
</comment>
<gene>
    <name evidence="1" type="ORF">H8N03_00500</name>
</gene>
<evidence type="ECO:0000313" key="1">
    <source>
        <dbReference type="EMBL" id="MBC5781399.1"/>
    </source>
</evidence>
<reference evidence="1" key="1">
    <citation type="submission" date="2020-08" db="EMBL/GenBank/DDBJ databases">
        <title>Ramlibacter sp. USB13 16S ribosomal RNA gene genome sequencing and assembly.</title>
        <authorList>
            <person name="Kang M."/>
        </authorList>
    </citation>
    <scope>NUCLEOTIDE SEQUENCE</scope>
    <source>
        <strain evidence="1">USB13</strain>
    </source>
</reference>
<dbReference type="Proteomes" id="UP000608513">
    <property type="component" value="Unassembled WGS sequence"/>
</dbReference>